<feature type="non-terminal residue" evidence="10">
    <location>
        <position position="1"/>
    </location>
</feature>
<evidence type="ECO:0000256" key="5">
    <source>
        <dbReference type="ARBA" id="ARBA00023002"/>
    </source>
</evidence>
<feature type="transmembrane region" description="Helical" evidence="8">
    <location>
        <begin position="469"/>
        <end position="488"/>
    </location>
</feature>
<feature type="transmembrane region" description="Helical" evidence="8">
    <location>
        <begin position="500"/>
        <end position="520"/>
    </location>
</feature>
<sequence length="534" mass="59446">WIPSPSSSPARALRSRSRSAPPPRPPAAPERRHRPRDGGGSARGCRRRSRPWRRRRPRRRRRPAGRRRRRRRRRGSSTGWTSGTRWPPCATWTPARRTARRCWASAWWPGTTAPWTSGACSTTPARTAWRRSPRAASTTRAASSASTTAGASTAAAPASSSHRPPPSAHLCTRTARRAWRRTRAWCRTTSCGSTRGPTRSTKTFCRGSARHSSRRSTTPPSSPSTASGTSPTGGYDVLVENLMDPAHVPYAHKGLMGKLRKKEDPGRVEFDVEGGGPVKMKIAEADIAGFLSEQDNSGYFRYVAPCTFYGSPLPKEEKGQEKKKKKKPPQFMLVFMCVPVSPGKSRVIWAFPRNVGVWLDKVIPRWYYHIGQNAILDSDIYLLHIEERNFAAAGIENWQKAVYVPTSSDNMVIAFRNWFRKHCKSQVGWAAPTVGQLPETPTKDKLMERYWSHVAQCRSCSAALKGMKALEVALQIASVAVVGFLAVAKGTLVTSVVQRAAVVSLAVLCFAASRWLASFIEKNFYFQDYVHAYK</sequence>
<organism evidence="10">
    <name type="scientific">Triticum aestivum</name>
    <name type="common">Wheat</name>
    <dbReference type="NCBI Taxonomy" id="4565"/>
    <lineage>
        <taxon>Eukaryota</taxon>
        <taxon>Viridiplantae</taxon>
        <taxon>Streptophyta</taxon>
        <taxon>Embryophyta</taxon>
        <taxon>Tracheophyta</taxon>
        <taxon>Spermatophyta</taxon>
        <taxon>Magnoliopsida</taxon>
        <taxon>Liliopsida</taxon>
        <taxon>Poales</taxon>
        <taxon>Poaceae</taxon>
        <taxon>BOP clade</taxon>
        <taxon>Pooideae</taxon>
        <taxon>Triticodae</taxon>
        <taxon>Triticeae</taxon>
        <taxon>Triticinae</taxon>
        <taxon>Triticum</taxon>
    </lineage>
</organism>
<dbReference type="PANTHER" id="PTHR21266">
    <property type="entry name" value="IRON-SULFUR DOMAIN CONTAINING PROTEIN"/>
    <property type="match status" value="1"/>
</dbReference>
<evidence type="ECO:0000256" key="7">
    <source>
        <dbReference type="SAM" id="MobiDB-lite"/>
    </source>
</evidence>
<dbReference type="InterPro" id="IPR050584">
    <property type="entry name" value="Cholesterol_7-desaturase"/>
</dbReference>
<dbReference type="PANTHER" id="PTHR21266:SF32">
    <property type="entry name" value="CHOLESTEROL 7-DESATURASE NVD"/>
    <property type="match status" value="1"/>
</dbReference>
<feature type="compositionally biased region" description="Polar residues" evidence="7">
    <location>
        <begin position="190"/>
        <end position="203"/>
    </location>
</feature>
<evidence type="ECO:0000256" key="8">
    <source>
        <dbReference type="SAM" id="Phobius"/>
    </source>
</evidence>
<keyword evidence="2 8" id="KW-0812">Transmembrane</keyword>
<feature type="compositionally biased region" description="Low complexity" evidence="7">
    <location>
        <begin position="134"/>
        <end position="162"/>
    </location>
</feature>
<keyword evidence="5" id="KW-0560">Oxidoreductase</keyword>
<dbReference type="SUPFAM" id="SSF55961">
    <property type="entry name" value="Bet v1-like"/>
    <property type="match status" value="1"/>
</dbReference>
<gene>
    <name evidence="10" type="ORF">CFC21_039663</name>
</gene>
<dbReference type="InterPro" id="IPR013626">
    <property type="entry name" value="PaO"/>
</dbReference>
<feature type="region of interest" description="Disordered" evidence="7">
    <location>
        <begin position="1"/>
        <end position="91"/>
    </location>
</feature>
<evidence type="ECO:0000256" key="6">
    <source>
        <dbReference type="ARBA" id="ARBA00023136"/>
    </source>
</evidence>
<keyword evidence="4 8" id="KW-1133">Transmembrane helix</keyword>
<keyword evidence="6 8" id="KW-0472">Membrane</keyword>
<feature type="compositionally biased region" description="Basic residues" evidence="7">
    <location>
        <begin position="44"/>
        <end position="75"/>
    </location>
</feature>
<dbReference type="Pfam" id="PF08417">
    <property type="entry name" value="PaO"/>
    <property type="match status" value="1"/>
</dbReference>
<evidence type="ECO:0000259" key="9">
    <source>
        <dbReference type="Pfam" id="PF08417"/>
    </source>
</evidence>
<evidence type="ECO:0000256" key="4">
    <source>
        <dbReference type="ARBA" id="ARBA00022989"/>
    </source>
</evidence>
<dbReference type="EMBL" id="CM022218">
    <property type="protein sequence ID" value="KAF7027633.1"/>
    <property type="molecule type" value="Genomic_DNA"/>
</dbReference>
<name>A0A9R1FF32_WHEAT</name>
<dbReference type="OrthoDB" id="426882at2759"/>
<protein>
    <recommendedName>
        <fullName evidence="9">Pheophorbide a oxygenase domain-containing protein</fullName>
    </recommendedName>
</protein>
<keyword evidence="3" id="KW-0809">Transit peptide</keyword>
<accession>A0A9R1FF32</accession>
<feature type="compositionally biased region" description="Low complexity" evidence="7">
    <location>
        <begin position="1"/>
        <end position="12"/>
    </location>
</feature>
<feature type="region of interest" description="Disordered" evidence="7">
    <location>
        <begin position="189"/>
        <end position="236"/>
    </location>
</feature>
<dbReference type="Proteomes" id="UP000815260">
    <property type="component" value="Chromosome 3B"/>
</dbReference>
<reference evidence="10" key="1">
    <citation type="journal article" date="2017" name="Gigascience">
        <title>The first near-complete assembly of the hexaploid bread wheat genome, Triticum aestivum.</title>
        <authorList>
            <person name="Zimin A.V."/>
            <person name="Puiu D."/>
            <person name="Hall R."/>
            <person name="Kingan S."/>
            <person name="Clavijo B.J."/>
            <person name="Salzberg S.L."/>
        </authorList>
    </citation>
    <scope>NUCLEOTIDE SEQUENCE</scope>
    <source>
        <tissue evidence="10">Leaf</tissue>
    </source>
</reference>
<evidence type="ECO:0000313" key="10">
    <source>
        <dbReference type="EMBL" id="KAF7027633.1"/>
    </source>
</evidence>
<dbReference type="GO" id="GO:0016020">
    <property type="term" value="C:membrane"/>
    <property type="evidence" value="ECO:0007669"/>
    <property type="project" value="UniProtKB-SubCell"/>
</dbReference>
<dbReference type="GO" id="GO:0010277">
    <property type="term" value="F:chlorophyllide a oxygenase activity"/>
    <property type="evidence" value="ECO:0007669"/>
    <property type="project" value="InterPro"/>
</dbReference>
<evidence type="ECO:0000256" key="1">
    <source>
        <dbReference type="ARBA" id="ARBA00004370"/>
    </source>
</evidence>
<reference evidence="10" key="2">
    <citation type="submission" date="2020-03" db="EMBL/GenBank/DDBJ databases">
        <title>The second near-complete assembly of the hexaploid bread wheat (Triticum aestivum) genome.</title>
        <authorList>
            <person name="Zimin A.V."/>
            <person name="Puiu D."/>
            <person name="Shumante A."/>
            <person name="Alonge M."/>
            <person name="Salzberg S.L."/>
        </authorList>
    </citation>
    <scope>NUCLEOTIDE SEQUENCE</scope>
    <source>
        <tissue evidence="10">Leaf</tissue>
    </source>
</reference>
<evidence type="ECO:0000256" key="3">
    <source>
        <dbReference type="ARBA" id="ARBA00022946"/>
    </source>
</evidence>
<comment type="subcellular location">
    <subcellularLocation>
        <location evidence="1">Membrane</location>
    </subcellularLocation>
</comment>
<dbReference type="Gene3D" id="3.90.380.10">
    <property type="entry name" value="Naphthalene 1,2-dioxygenase Alpha Subunit, Chain A, domain 1"/>
    <property type="match status" value="1"/>
</dbReference>
<proteinExistence type="predicted"/>
<feature type="region of interest" description="Disordered" evidence="7">
    <location>
        <begin position="115"/>
        <end position="174"/>
    </location>
</feature>
<comment type="caution">
    <text evidence="10">The sequence shown here is derived from an EMBL/GenBank/DDBJ whole genome shotgun (WGS) entry which is preliminary data.</text>
</comment>
<feature type="domain" description="Pheophorbide a oxygenase" evidence="9">
    <location>
        <begin position="303"/>
        <end position="394"/>
    </location>
</feature>
<feature type="compositionally biased region" description="Low complexity" evidence="7">
    <location>
        <begin position="215"/>
        <end position="234"/>
    </location>
</feature>
<dbReference type="AlphaFoldDB" id="A0A9R1FF32"/>
<evidence type="ECO:0000256" key="2">
    <source>
        <dbReference type="ARBA" id="ARBA00022692"/>
    </source>
</evidence>
<feature type="compositionally biased region" description="Low complexity" evidence="7">
    <location>
        <begin position="76"/>
        <end position="91"/>
    </location>
</feature>